<keyword evidence="1" id="KW-0812">Transmembrane</keyword>
<evidence type="ECO:0000313" key="2">
    <source>
        <dbReference type="EMBL" id="MXU88938.1"/>
    </source>
</evidence>
<keyword evidence="1" id="KW-1133">Transmembrane helix</keyword>
<feature type="transmembrane region" description="Helical" evidence="1">
    <location>
        <begin position="36"/>
        <end position="56"/>
    </location>
</feature>
<keyword evidence="1" id="KW-0472">Membrane</keyword>
<reference evidence="2" key="1">
    <citation type="submission" date="2019-12" db="EMBL/GenBank/DDBJ databases">
        <title>An insight into the sialome of adult female Ixodes ricinus ticks feeding for 6 days.</title>
        <authorList>
            <person name="Perner J."/>
            <person name="Ribeiro J.M.C."/>
        </authorList>
    </citation>
    <scope>NUCLEOTIDE SEQUENCE</scope>
    <source>
        <strain evidence="2">Semi-engorged</strain>
        <tissue evidence="2">Salivary glands</tissue>
    </source>
</reference>
<organism evidence="2">
    <name type="scientific">Ixodes ricinus</name>
    <name type="common">Common tick</name>
    <name type="synonym">Acarus ricinus</name>
    <dbReference type="NCBI Taxonomy" id="34613"/>
    <lineage>
        <taxon>Eukaryota</taxon>
        <taxon>Metazoa</taxon>
        <taxon>Ecdysozoa</taxon>
        <taxon>Arthropoda</taxon>
        <taxon>Chelicerata</taxon>
        <taxon>Arachnida</taxon>
        <taxon>Acari</taxon>
        <taxon>Parasitiformes</taxon>
        <taxon>Ixodida</taxon>
        <taxon>Ixodoidea</taxon>
        <taxon>Ixodidae</taxon>
        <taxon>Ixodinae</taxon>
        <taxon>Ixodes</taxon>
    </lineage>
</organism>
<proteinExistence type="predicted"/>
<dbReference type="EMBL" id="GIFC01006855">
    <property type="protein sequence ID" value="MXU88938.1"/>
    <property type="molecule type" value="Transcribed_RNA"/>
</dbReference>
<feature type="transmembrane region" description="Helical" evidence="1">
    <location>
        <begin position="68"/>
        <end position="86"/>
    </location>
</feature>
<evidence type="ECO:0000256" key="1">
    <source>
        <dbReference type="SAM" id="Phobius"/>
    </source>
</evidence>
<protein>
    <submittedName>
        <fullName evidence="2">Uncharacterized protein</fullName>
    </submittedName>
</protein>
<accession>A0A6B0UB94</accession>
<dbReference type="AlphaFoldDB" id="A0A6B0UB94"/>
<sequence length="104" mass="11323">MTSVLYLMPHFSFEFATGCLLLLFVIYVGNAPKLSHWFGACSLGSTANLVFGLRFITLSAGPLDGDSAALWMFVLFLTELVTKSLCQGQRGSQSLCGNAIRPRE</sequence>
<feature type="transmembrane region" description="Helical" evidence="1">
    <location>
        <begin position="6"/>
        <end position="29"/>
    </location>
</feature>
<name>A0A6B0UB94_IXORI</name>